<accession>A0ACB8IW42</accession>
<sequence length="522" mass="59420">MTRTLAGSQGRPVEAEEEVIWQRSFVLKKAERKTNASGANHVNQLGSFEPGSPHVCTGASCNFALQAQHSCHVLFFQWRQPKDKRFPPGSMGWPYIGETLMLYTQNPNSFFSNRQKRYGDIFKTHILGCPCVMISSPEAAKIVLVSKAHLFKPTYPPSKEKMIGPEALFFHQGAYHSRLKKLVQASFLPSAIRGSVSEIEQIVLKFLPTWKNATINTLQEMKKYAFDVAMISAFGYQHDLEMEGIKNLYQCIEKGYNSMPLDLPGTPYHKAIKAREQLNETLRRLIQKRRESGKQIDGLLGVLLAAKDQKLNQLSDSQIADNIIGVIFAAHDTTASVLTWVLKYLHDNQDLLDAVTREQEGILRQKIEENRGLTWDDTRHMPLTTRVIQETLRTASILSFTFREAVQDVEFEGYIIPRGWKVLPLFRSIHHCADFFPQPEKFDPSRFEAPPRPNTYMPFGNGVHSCPGSELAKLEMHIFIHHLTTTYRWQVVGNDDGIQYVPFPVPKQGLPVRVSRRTRIAD</sequence>
<evidence type="ECO:0000313" key="2">
    <source>
        <dbReference type="Proteomes" id="UP000829398"/>
    </source>
</evidence>
<dbReference type="EMBL" id="CM039177">
    <property type="protein sequence ID" value="KAH9701342.1"/>
    <property type="molecule type" value="Genomic_DNA"/>
</dbReference>
<gene>
    <name evidence="1" type="ORF">KPL71_024960</name>
</gene>
<reference evidence="2" key="1">
    <citation type="journal article" date="2023" name="Hortic. Res.">
        <title>A chromosome-level phased genome enabling allele-level studies in sweet orange: a case study on citrus Huanglongbing tolerance.</title>
        <authorList>
            <person name="Wu B."/>
            <person name="Yu Q."/>
            <person name="Deng Z."/>
            <person name="Duan Y."/>
            <person name="Luo F."/>
            <person name="Gmitter F. Jr."/>
        </authorList>
    </citation>
    <scope>NUCLEOTIDE SEQUENCE [LARGE SCALE GENOMIC DNA]</scope>
    <source>
        <strain evidence="2">cv. Valencia</strain>
    </source>
</reference>
<dbReference type="Proteomes" id="UP000829398">
    <property type="component" value="Chromosome 8"/>
</dbReference>
<proteinExistence type="predicted"/>
<name>A0ACB8IW42_CITSI</name>
<comment type="caution">
    <text evidence="1">The sequence shown here is derived from an EMBL/GenBank/DDBJ whole genome shotgun (WGS) entry which is preliminary data.</text>
</comment>
<protein>
    <submittedName>
        <fullName evidence="1">Abscisic acid 8'-hydroxylase 2</fullName>
    </submittedName>
</protein>
<keyword evidence="2" id="KW-1185">Reference proteome</keyword>
<evidence type="ECO:0000313" key="1">
    <source>
        <dbReference type="EMBL" id="KAH9701342.1"/>
    </source>
</evidence>
<organism evidence="1 2">
    <name type="scientific">Citrus sinensis</name>
    <name type="common">Sweet orange</name>
    <name type="synonym">Citrus aurantium var. sinensis</name>
    <dbReference type="NCBI Taxonomy" id="2711"/>
    <lineage>
        <taxon>Eukaryota</taxon>
        <taxon>Viridiplantae</taxon>
        <taxon>Streptophyta</taxon>
        <taxon>Embryophyta</taxon>
        <taxon>Tracheophyta</taxon>
        <taxon>Spermatophyta</taxon>
        <taxon>Magnoliopsida</taxon>
        <taxon>eudicotyledons</taxon>
        <taxon>Gunneridae</taxon>
        <taxon>Pentapetalae</taxon>
        <taxon>rosids</taxon>
        <taxon>malvids</taxon>
        <taxon>Sapindales</taxon>
        <taxon>Rutaceae</taxon>
        <taxon>Aurantioideae</taxon>
        <taxon>Citrus</taxon>
    </lineage>
</organism>